<reference evidence="2 3" key="1">
    <citation type="journal article" date="2007" name="Nature">
        <title>Evolution of genes and genomes on the Drosophila phylogeny.</title>
        <authorList>
            <consortium name="Drosophila 12 Genomes Consortium"/>
            <person name="Clark A.G."/>
            <person name="Eisen M.B."/>
            <person name="Smith D.R."/>
            <person name="Bergman C.M."/>
            <person name="Oliver B."/>
            <person name="Markow T.A."/>
            <person name="Kaufman T.C."/>
            <person name="Kellis M."/>
            <person name="Gelbart W."/>
            <person name="Iyer V.N."/>
            <person name="Pollard D.A."/>
            <person name="Sackton T.B."/>
            <person name="Larracuente A.M."/>
            <person name="Singh N.D."/>
            <person name="Abad J.P."/>
            <person name="Abt D.N."/>
            <person name="Adryan B."/>
            <person name="Aguade M."/>
            <person name="Akashi H."/>
            <person name="Anderson W.W."/>
            <person name="Aquadro C.F."/>
            <person name="Ardell D.H."/>
            <person name="Arguello R."/>
            <person name="Artieri C.G."/>
            <person name="Barbash D.A."/>
            <person name="Barker D."/>
            <person name="Barsanti P."/>
            <person name="Batterham P."/>
            <person name="Batzoglou S."/>
            <person name="Begun D."/>
            <person name="Bhutkar A."/>
            <person name="Blanco E."/>
            <person name="Bosak S.A."/>
            <person name="Bradley R.K."/>
            <person name="Brand A.D."/>
            <person name="Brent M.R."/>
            <person name="Brooks A.N."/>
            <person name="Brown R.H."/>
            <person name="Butlin R.K."/>
            <person name="Caggese C."/>
            <person name="Calvi B.R."/>
            <person name="Bernardo de Carvalho A."/>
            <person name="Caspi A."/>
            <person name="Castrezana S."/>
            <person name="Celniker S.E."/>
            <person name="Chang J.L."/>
            <person name="Chapple C."/>
            <person name="Chatterji S."/>
            <person name="Chinwalla A."/>
            <person name="Civetta A."/>
            <person name="Clifton S.W."/>
            <person name="Comeron J.M."/>
            <person name="Costello J.C."/>
            <person name="Coyne J.A."/>
            <person name="Daub J."/>
            <person name="David R.G."/>
            <person name="Delcher A.L."/>
            <person name="Delehaunty K."/>
            <person name="Do C.B."/>
            <person name="Ebling H."/>
            <person name="Edwards K."/>
            <person name="Eickbush T."/>
            <person name="Evans J.D."/>
            <person name="Filipski A."/>
            <person name="Findeiss S."/>
            <person name="Freyhult E."/>
            <person name="Fulton L."/>
            <person name="Fulton R."/>
            <person name="Garcia A.C."/>
            <person name="Gardiner A."/>
            <person name="Garfield D.A."/>
            <person name="Garvin B.E."/>
            <person name="Gibson G."/>
            <person name="Gilbert D."/>
            <person name="Gnerre S."/>
            <person name="Godfrey J."/>
            <person name="Good R."/>
            <person name="Gotea V."/>
            <person name="Gravely B."/>
            <person name="Greenberg A.J."/>
            <person name="Griffiths-Jones S."/>
            <person name="Gross S."/>
            <person name="Guigo R."/>
            <person name="Gustafson E.A."/>
            <person name="Haerty W."/>
            <person name="Hahn M.W."/>
            <person name="Halligan D.L."/>
            <person name="Halpern A.L."/>
            <person name="Halter G.M."/>
            <person name="Han M.V."/>
            <person name="Heger A."/>
            <person name="Hillier L."/>
            <person name="Hinrichs A.S."/>
            <person name="Holmes I."/>
            <person name="Hoskins R.A."/>
            <person name="Hubisz M.J."/>
            <person name="Hultmark D."/>
            <person name="Huntley M.A."/>
            <person name="Jaffe D.B."/>
            <person name="Jagadeeshan S."/>
            <person name="Jeck W.R."/>
            <person name="Johnson J."/>
            <person name="Jones C.D."/>
            <person name="Jordan W.C."/>
            <person name="Karpen G.H."/>
            <person name="Kataoka E."/>
            <person name="Keightley P.D."/>
            <person name="Kheradpour P."/>
            <person name="Kirkness E.F."/>
            <person name="Koerich L.B."/>
            <person name="Kristiansen K."/>
            <person name="Kudrna D."/>
            <person name="Kulathinal R.J."/>
            <person name="Kumar S."/>
            <person name="Kwok R."/>
            <person name="Lander E."/>
            <person name="Langley C.H."/>
            <person name="Lapoint R."/>
            <person name="Lazzaro B.P."/>
            <person name="Lee S.J."/>
            <person name="Levesque L."/>
            <person name="Li R."/>
            <person name="Lin C.F."/>
            <person name="Lin M.F."/>
            <person name="Lindblad-Toh K."/>
            <person name="Llopart A."/>
            <person name="Long M."/>
            <person name="Low L."/>
            <person name="Lozovsky E."/>
            <person name="Lu J."/>
            <person name="Luo M."/>
            <person name="Machado C.A."/>
            <person name="Makalowski W."/>
            <person name="Marzo M."/>
            <person name="Matsuda M."/>
            <person name="Matzkin L."/>
            <person name="McAllister B."/>
            <person name="McBride C.S."/>
            <person name="McKernan B."/>
            <person name="McKernan K."/>
            <person name="Mendez-Lago M."/>
            <person name="Minx P."/>
            <person name="Mollenhauer M.U."/>
            <person name="Montooth K."/>
            <person name="Mount S.M."/>
            <person name="Mu X."/>
            <person name="Myers E."/>
            <person name="Negre B."/>
            <person name="Newfeld S."/>
            <person name="Nielsen R."/>
            <person name="Noor M.A."/>
            <person name="O'Grady P."/>
            <person name="Pachter L."/>
            <person name="Papaceit M."/>
            <person name="Parisi M.J."/>
            <person name="Parisi M."/>
            <person name="Parts L."/>
            <person name="Pedersen J.S."/>
            <person name="Pesole G."/>
            <person name="Phillippy A.M."/>
            <person name="Ponting C.P."/>
            <person name="Pop M."/>
            <person name="Porcelli D."/>
            <person name="Powell J.R."/>
            <person name="Prohaska S."/>
            <person name="Pruitt K."/>
            <person name="Puig M."/>
            <person name="Quesneville H."/>
            <person name="Ram K.R."/>
            <person name="Rand D."/>
            <person name="Rasmussen M.D."/>
            <person name="Reed L.K."/>
            <person name="Reenan R."/>
            <person name="Reily A."/>
            <person name="Remington K.A."/>
            <person name="Rieger T.T."/>
            <person name="Ritchie M.G."/>
            <person name="Robin C."/>
            <person name="Rogers Y.H."/>
            <person name="Rohde C."/>
            <person name="Rozas J."/>
            <person name="Rubenfield M.J."/>
            <person name="Ruiz A."/>
            <person name="Russo S."/>
            <person name="Salzberg S.L."/>
            <person name="Sanchez-Gracia A."/>
            <person name="Saranga D.J."/>
            <person name="Sato H."/>
            <person name="Schaeffer S.W."/>
            <person name="Schatz M.C."/>
            <person name="Schlenke T."/>
            <person name="Schwartz R."/>
            <person name="Segarra C."/>
            <person name="Singh R.S."/>
            <person name="Sirot L."/>
            <person name="Sirota M."/>
            <person name="Sisneros N.B."/>
            <person name="Smith C.D."/>
            <person name="Smith T.F."/>
            <person name="Spieth J."/>
            <person name="Stage D.E."/>
            <person name="Stark A."/>
            <person name="Stephan W."/>
            <person name="Strausberg R.L."/>
            <person name="Strempel S."/>
            <person name="Sturgill D."/>
            <person name="Sutton G."/>
            <person name="Sutton G.G."/>
            <person name="Tao W."/>
            <person name="Teichmann S."/>
            <person name="Tobari Y.N."/>
            <person name="Tomimura Y."/>
            <person name="Tsolas J.M."/>
            <person name="Valente V.L."/>
            <person name="Venter E."/>
            <person name="Venter J.C."/>
            <person name="Vicario S."/>
            <person name="Vieira F.G."/>
            <person name="Vilella A.J."/>
            <person name="Villasante A."/>
            <person name="Walenz B."/>
            <person name="Wang J."/>
            <person name="Wasserman M."/>
            <person name="Watts T."/>
            <person name="Wilson D."/>
            <person name="Wilson R.K."/>
            <person name="Wing R.A."/>
            <person name="Wolfner M.F."/>
            <person name="Wong A."/>
            <person name="Wong G.K."/>
            <person name="Wu C.I."/>
            <person name="Wu G."/>
            <person name="Yamamoto D."/>
            <person name="Yang H.P."/>
            <person name="Yang S.P."/>
            <person name="Yorke J.A."/>
            <person name="Yoshida K."/>
            <person name="Zdobnov E."/>
            <person name="Zhang P."/>
            <person name="Zhang Y."/>
            <person name="Zimin A.V."/>
            <person name="Baldwin J."/>
            <person name="Abdouelleil A."/>
            <person name="Abdulkadir J."/>
            <person name="Abebe A."/>
            <person name="Abera B."/>
            <person name="Abreu J."/>
            <person name="Acer S.C."/>
            <person name="Aftuck L."/>
            <person name="Alexander A."/>
            <person name="An P."/>
            <person name="Anderson E."/>
            <person name="Anderson S."/>
            <person name="Arachi H."/>
            <person name="Azer M."/>
            <person name="Bachantsang P."/>
            <person name="Barry A."/>
            <person name="Bayul T."/>
            <person name="Berlin A."/>
            <person name="Bessette D."/>
            <person name="Bloom T."/>
            <person name="Blye J."/>
            <person name="Boguslavskiy L."/>
            <person name="Bonnet C."/>
            <person name="Boukhgalter B."/>
            <person name="Bourzgui I."/>
            <person name="Brown A."/>
            <person name="Cahill P."/>
            <person name="Channer S."/>
            <person name="Cheshatsang Y."/>
            <person name="Chuda L."/>
            <person name="Citroen M."/>
            <person name="Collymore A."/>
            <person name="Cooke P."/>
            <person name="Costello M."/>
            <person name="D'Aco K."/>
            <person name="Daza R."/>
            <person name="De Haan G."/>
            <person name="DeGray S."/>
            <person name="DeMaso C."/>
            <person name="Dhargay N."/>
            <person name="Dooley K."/>
            <person name="Dooley E."/>
            <person name="Doricent M."/>
            <person name="Dorje P."/>
            <person name="Dorjee K."/>
            <person name="Dupes A."/>
            <person name="Elong R."/>
            <person name="Falk J."/>
            <person name="Farina A."/>
            <person name="Faro S."/>
            <person name="Ferguson D."/>
            <person name="Fisher S."/>
            <person name="Foley C.D."/>
            <person name="Franke A."/>
            <person name="Friedrich D."/>
            <person name="Gadbois L."/>
            <person name="Gearin G."/>
            <person name="Gearin C.R."/>
            <person name="Giannoukos G."/>
            <person name="Goode T."/>
            <person name="Graham J."/>
            <person name="Grandbois E."/>
            <person name="Grewal S."/>
            <person name="Gyaltsen K."/>
            <person name="Hafez N."/>
            <person name="Hagos B."/>
            <person name="Hall J."/>
            <person name="Henson C."/>
            <person name="Hollinger A."/>
            <person name="Honan T."/>
            <person name="Huard M.D."/>
            <person name="Hughes L."/>
            <person name="Hurhula B."/>
            <person name="Husby M.E."/>
            <person name="Kamat A."/>
            <person name="Kanga B."/>
            <person name="Kashin S."/>
            <person name="Khazanovich D."/>
            <person name="Kisner P."/>
            <person name="Lance K."/>
            <person name="Lara M."/>
            <person name="Lee W."/>
            <person name="Lennon N."/>
            <person name="Letendre F."/>
            <person name="LeVine R."/>
            <person name="Lipovsky A."/>
            <person name="Liu X."/>
            <person name="Liu J."/>
            <person name="Liu S."/>
            <person name="Lokyitsang T."/>
            <person name="Lokyitsang Y."/>
            <person name="Lubonja R."/>
            <person name="Lui A."/>
            <person name="MacDonald P."/>
            <person name="Magnisalis V."/>
            <person name="Maru K."/>
            <person name="Matthews C."/>
            <person name="McCusker W."/>
            <person name="McDonough S."/>
            <person name="Mehta T."/>
            <person name="Meldrim J."/>
            <person name="Meneus L."/>
            <person name="Mihai O."/>
            <person name="Mihalev A."/>
            <person name="Mihova T."/>
            <person name="Mittelman R."/>
            <person name="Mlenga V."/>
            <person name="Montmayeur A."/>
            <person name="Mulrain L."/>
            <person name="Navidi A."/>
            <person name="Naylor J."/>
            <person name="Negash T."/>
            <person name="Nguyen T."/>
            <person name="Nguyen N."/>
            <person name="Nicol R."/>
            <person name="Norbu C."/>
            <person name="Norbu N."/>
            <person name="Novod N."/>
            <person name="O'Neill B."/>
            <person name="Osman S."/>
            <person name="Markiewicz E."/>
            <person name="Oyono O.L."/>
            <person name="Patti C."/>
            <person name="Phunkhang P."/>
            <person name="Pierre F."/>
            <person name="Priest M."/>
            <person name="Raghuraman S."/>
            <person name="Rege F."/>
            <person name="Reyes R."/>
            <person name="Rise C."/>
            <person name="Rogov P."/>
            <person name="Ross K."/>
            <person name="Ryan E."/>
            <person name="Settipalli S."/>
            <person name="Shea T."/>
            <person name="Sherpa N."/>
            <person name="Shi L."/>
            <person name="Shih D."/>
            <person name="Sparrow T."/>
            <person name="Spaulding J."/>
            <person name="Stalker J."/>
            <person name="Stange-Thomann N."/>
            <person name="Stavropoulos S."/>
            <person name="Stone C."/>
            <person name="Strader C."/>
            <person name="Tesfaye S."/>
            <person name="Thomson T."/>
            <person name="Thoulutsang Y."/>
            <person name="Thoulutsang D."/>
            <person name="Topham K."/>
            <person name="Topping I."/>
            <person name="Tsamla T."/>
            <person name="Vassiliev H."/>
            <person name="Vo A."/>
            <person name="Wangchuk T."/>
            <person name="Wangdi T."/>
            <person name="Weiand M."/>
            <person name="Wilkinson J."/>
            <person name="Wilson A."/>
            <person name="Yadav S."/>
            <person name="Young G."/>
            <person name="Yu Q."/>
            <person name="Zembek L."/>
            <person name="Zhong D."/>
            <person name="Zimmer A."/>
            <person name="Zwirko Z."/>
            <person name="Jaffe D.B."/>
            <person name="Alvarez P."/>
            <person name="Brockman W."/>
            <person name="Butler J."/>
            <person name="Chin C."/>
            <person name="Gnerre S."/>
            <person name="Grabherr M."/>
            <person name="Kleber M."/>
            <person name="Mauceli E."/>
            <person name="MacCallum I."/>
        </authorList>
    </citation>
    <scope>NUCLEOTIDE SEQUENCE [LARGE SCALE GENOMIC DNA]</scope>
    <source>
        <strain evidence="3">Tucson 15010-1051.87</strain>
    </source>
</reference>
<dbReference type="InParanoid" id="B4LZZ2"/>
<dbReference type="EMBL" id="CH940650">
    <property type="protein sequence ID" value="EDW67220.1"/>
    <property type="molecule type" value="Genomic_DNA"/>
</dbReference>
<evidence type="ECO:0000313" key="2">
    <source>
        <dbReference type="EMBL" id="EDW67220.1"/>
    </source>
</evidence>
<protein>
    <submittedName>
        <fullName evidence="2">Uncharacterized protein</fullName>
    </submittedName>
</protein>
<name>B4LZZ2_DROVI</name>
<dbReference type="OMA" id="CIEHIPQ"/>
<evidence type="ECO:0000313" key="3">
    <source>
        <dbReference type="Proteomes" id="UP000008792"/>
    </source>
</evidence>
<accession>B4LZZ2</accession>
<evidence type="ECO:0000256" key="1">
    <source>
        <dbReference type="SAM" id="MobiDB-lite"/>
    </source>
</evidence>
<gene>
    <name evidence="2" type="primary">Dvir\GJ24040</name>
    <name evidence="2" type="ORF">Dvir_GJ24040</name>
</gene>
<dbReference type="KEGG" id="dvi:6630271"/>
<dbReference type="HOGENOM" id="CLU_903899_0_0_1"/>
<dbReference type="PhylomeDB" id="B4LZZ2"/>
<dbReference type="AlphaFoldDB" id="B4LZZ2"/>
<dbReference type="eggNOG" id="ENOG502TBC4">
    <property type="taxonomic scope" value="Eukaryota"/>
</dbReference>
<keyword evidence="3" id="KW-1185">Reference proteome</keyword>
<dbReference type="Proteomes" id="UP000008792">
    <property type="component" value="Unassembled WGS sequence"/>
</dbReference>
<organism evidence="2 3">
    <name type="scientific">Drosophila virilis</name>
    <name type="common">Fruit fly</name>
    <dbReference type="NCBI Taxonomy" id="7244"/>
    <lineage>
        <taxon>Eukaryota</taxon>
        <taxon>Metazoa</taxon>
        <taxon>Ecdysozoa</taxon>
        <taxon>Arthropoda</taxon>
        <taxon>Hexapoda</taxon>
        <taxon>Insecta</taxon>
        <taxon>Pterygota</taxon>
        <taxon>Neoptera</taxon>
        <taxon>Endopterygota</taxon>
        <taxon>Diptera</taxon>
        <taxon>Brachycera</taxon>
        <taxon>Muscomorpha</taxon>
        <taxon>Ephydroidea</taxon>
        <taxon>Drosophilidae</taxon>
        <taxon>Drosophila</taxon>
    </lineage>
</organism>
<dbReference type="OrthoDB" id="7842524at2759"/>
<feature type="region of interest" description="Disordered" evidence="1">
    <location>
        <begin position="300"/>
        <end position="342"/>
    </location>
</feature>
<dbReference type="STRING" id="7244.B4LZZ2"/>
<proteinExistence type="predicted"/>
<sequence length="342" mass="38113">MSRRCVVCGIEIAEDVADRVCHYPKNIKEARIWQQSMAAFGTSVESILKCCCVCIEHIPQFVERTQKQAALIKEKYGKEVHETLAASPSPSRPSLHVLLLQGATLPPYCGKSPDAENGENQAEMVDDLDDEIYVRESSYKDCGARFPDIDETQVTVLRTPMHNEEELQKLEKSNEECGDIGTLRNCTDVLLLGRSQNHPTDKCPCKCEQCSKTKFAPVELPGCPEQLILPDQSPCSAECASKMRQELSAIIKQQQQRIYELENKIARQDDWCMGLQQKIADLYSDFGCRDKTVSFGVKVGDSAQGHDQRRPADGQSEQAITPKRQKSSKNSILKPASSVTSS</sequence>